<keyword evidence="2 4" id="KW-0863">Zinc-finger</keyword>
<dbReference type="PROSITE" id="PS01358">
    <property type="entry name" value="ZF_RANBP2_1"/>
    <property type="match status" value="1"/>
</dbReference>
<dbReference type="AlphaFoldDB" id="J6F1Z0"/>
<organism evidence="8 9">
    <name type="scientific">Trichosporon asahii var. asahii (strain ATCC 90039 / CBS 2479 / JCM 2466 / KCTC 7840 / NBRC 103889/ NCYC 2677 / UAMH 7654)</name>
    <name type="common">Yeast</name>
    <dbReference type="NCBI Taxonomy" id="1186058"/>
    <lineage>
        <taxon>Eukaryota</taxon>
        <taxon>Fungi</taxon>
        <taxon>Dikarya</taxon>
        <taxon>Basidiomycota</taxon>
        <taxon>Agaricomycotina</taxon>
        <taxon>Tremellomycetes</taxon>
        <taxon>Trichosporonales</taxon>
        <taxon>Trichosporonaceae</taxon>
        <taxon>Trichosporon</taxon>
    </lineage>
</organism>
<dbReference type="GO" id="GO:0006281">
    <property type="term" value="P:DNA repair"/>
    <property type="evidence" value="ECO:0007669"/>
    <property type="project" value="TreeGrafter"/>
</dbReference>
<evidence type="ECO:0000259" key="7">
    <source>
        <dbReference type="PROSITE" id="PS51397"/>
    </source>
</evidence>
<dbReference type="PANTHER" id="PTHR46622">
    <property type="entry name" value="DNA-DEPENDENT METALLOPROTEASE WSS1"/>
    <property type="match status" value="1"/>
</dbReference>
<evidence type="ECO:0000256" key="3">
    <source>
        <dbReference type="ARBA" id="ARBA00022833"/>
    </source>
</evidence>
<evidence type="ECO:0000256" key="4">
    <source>
        <dbReference type="PROSITE-ProRule" id="PRU00322"/>
    </source>
</evidence>
<dbReference type="InterPro" id="IPR001876">
    <property type="entry name" value="Znf_RanBP2"/>
</dbReference>
<feature type="compositionally biased region" description="Polar residues" evidence="5">
    <location>
        <begin position="227"/>
        <end position="240"/>
    </location>
</feature>
<proteinExistence type="predicted"/>
<dbReference type="GeneID" id="25985192"/>
<dbReference type="SMART" id="SM00547">
    <property type="entry name" value="ZnF_RBZ"/>
    <property type="match status" value="1"/>
</dbReference>
<evidence type="ECO:0000256" key="2">
    <source>
        <dbReference type="ARBA" id="ARBA00022771"/>
    </source>
</evidence>
<dbReference type="InterPro" id="IPR036443">
    <property type="entry name" value="Znf_RanBP2_sf"/>
</dbReference>
<feature type="compositionally biased region" description="Pro residues" evidence="5">
    <location>
        <begin position="310"/>
        <end position="324"/>
    </location>
</feature>
<keyword evidence="3" id="KW-0862">Zinc</keyword>
<dbReference type="KEGG" id="tasa:A1Q1_01678"/>
<comment type="caution">
    <text evidence="8">The sequence shown here is derived from an EMBL/GenBank/DDBJ whole genome shotgun (WGS) entry which is preliminary data.</text>
</comment>
<feature type="compositionally biased region" description="Basic and acidic residues" evidence="5">
    <location>
        <begin position="185"/>
        <end position="210"/>
    </location>
</feature>
<dbReference type="Gene3D" id="4.10.1060.10">
    <property type="entry name" value="Zinc finger, RanBP2-type"/>
    <property type="match status" value="1"/>
</dbReference>
<dbReference type="InterPro" id="IPR053000">
    <property type="entry name" value="WSS1-like_metalloprotease"/>
</dbReference>
<feature type="region of interest" description="Disordered" evidence="5">
    <location>
        <begin position="144"/>
        <end position="171"/>
    </location>
</feature>
<dbReference type="PROSITE" id="PS51397">
    <property type="entry name" value="WLM"/>
    <property type="match status" value="1"/>
</dbReference>
<dbReference type="Pfam" id="PF08325">
    <property type="entry name" value="WLM"/>
    <property type="match status" value="1"/>
</dbReference>
<evidence type="ECO:0000313" key="8">
    <source>
        <dbReference type="EMBL" id="EJT49197.1"/>
    </source>
</evidence>
<dbReference type="PANTHER" id="PTHR46622:SF1">
    <property type="entry name" value="DNA-DEPENDENT METALLOPROTEASE WSS1"/>
    <property type="match status" value="1"/>
</dbReference>
<accession>J6F1Z0</accession>
<dbReference type="Proteomes" id="UP000002748">
    <property type="component" value="Unassembled WGS sequence"/>
</dbReference>
<dbReference type="GO" id="GO:0008237">
    <property type="term" value="F:metallopeptidase activity"/>
    <property type="evidence" value="ECO:0007669"/>
    <property type="project" value="TreeGrafter"/>
</dbReference>
<dbReference type="SUPFAM" id="SSF90209">
    <property type="entry name" value="Ran binding protein zinc finger-like"/>
    <property type="match status" value="1"/>
</dbReference>
<evidence type="ECO:0000256" key="1">
    <source>
        <dbReference type="ARBA" id="ARBA00022723"/>
    </source>
</evidence>
<evidence type="ECO:0000313" key="9">
    <source>
        <dbReference type="Proteomes" id="UP000002748"/>
    </source>
</evidence>
<dbReference type="PROSITE" id="PS50199">
    <property type="entry name" value="ZF_RANBP2_2"/>
    <property type="match status" value="1"/>
</dbReference>
<name>J6F1Z0_TRIAS</name>
<dbReference type="GO" id="GO:0005634">
    <property type="term" value="C:nucleus"/>
    <property type="evidence" value="ECO:0007669"/>
    <property type="project" value="TreeGrafter"/>
</dbReference>
<sequence length="390" mass="42681">MTVAPLVRAFEHLPNRPKSNEARPLLEKIASQVKPIMSKRGWKVGTLAEFLPANPALLGININRGQRIHLRLRPPGNEDTFYEYDQLVLLTHIVHGPHDDKFYKLLGELEEEYYGLKSKGYSGEGFNSDGHRLNGVRVNEYEGKKRGPAAAEKRLARQRVMGRGGVLGGSKVTGKTMREIVAEAAERRLRDDKSCKVDNKEAEEEARKAQAESQSTRIDVEDLTAASPETSGASTPPSAQLSEPAERRPAPPSRASSSKSKRALSSDDDDIIEIDAKDFEGTKGTGTSSARSKASKTEKISLAKTAPILPSKPSPKPATAPPNPRGRSEWACPTCTLLNPIRATTCDACTTPRPQQMATKDGWFCDFCGCGPRDMTYWTCGECGSMRTWG</sequence>
<evidence type="ECO:0000259" key="6">
    <source>
        <dbReference type="PROSITE" id="PS50199"/>
    </source>
</evidence>
<feature type="domain" description="RanBP2-type" evidence="6">
    <location>
        <begin position="324"/>
        <end position="355"/>
    </location>
</feature>
<feature type="compositionally biased region" description="Basic and acidic residues" evidence="5">
    <location>
        <begin position="144"/>
        <end position="155"/>
    </location>
</feature>
<keyword evidence="1" id="KW-0479">Metal-binding</keyword>
<dbReference type="VEuPathDB" id="FungiDB:A1Q1_01678"/>
<gene>
    <name evidence="8" type="ORF">A1Q1_01678</name>
</gene>
<dbReference type="OrthoDB" id="261960at2759"/>
<evidence type="ECO:0000256" key="5">
    <source>
        <dbReference type="SAM" id="MobiDB-lite"/>
    </source>
</evidence>
<dbReference type="RefSeq" id="XP_014180192.1">
    <property type="nucleotide sequence ID" value="XM_014324717.1"/>
</dbReference>
<feature type="region of interest" description="Disordered" evidence="5">
    <location>
        <begin position="185"/>
        <end position="328"/>
    </location>
</feature>
<dbReference type="InterPro" id="IPR013536">
    <property type="entry name" value="WLM_dom"/>
</dbReference>
<dbReference type="HOGENOM" id="CLU_023057_1_1_1"/>
<dbReference type="EMBL" id="ALBS01000177">
    <property type="protein sequence ID" value="EJT49197.1"/>
    <property type="molecule type" value="Genomic_DNA"/>
</dbReference>
<feature type="domain" description="WLM" evidence="7">
    <location>
        <begin position="1"/>
        <end position="190"/>
    </location>
</feature>
<dbReference type="GO" id="GO:0008270">
    <property type="term" value="F:zinc ion binding"/>
    <property type="evidence" value="ECO:0007669"/>
    <property type="project" value="UniProtKB-KW"/>
</dbReference>
<dbReference type="Pfam" id="PF00641">
    <property type="entry name" value="Zn_ribbon_RanBP"/>
    <property type="match status" value="1"/>
</dbReference>
<reference evidence="8 9" key="1">
    <citation type="journal article" date="2012" name="Eukaryot. Cell">
        <title>Draft genome sequence of CBS 2479, the standard type strain of Trichosporon asahii.</title>
        <authorList>
            <person name="Yang R.Y."/>
            <person name="Li H.T."/>
            <person name="Zhu H."/>
            <person name="Zhou G.P."/>
            <person name="Wang M."/>
            <person name="Wang L."/>
        </authorList>
    </citation>
    <scope>NUCLEOTIDE SEQUENCE [LARGE SCALE GENOMIC DNA]</scope>
    <source>
        <strain evidence="9">ATCC 90039 / CBS 2479 / JCM 2466 / KCTC 7840 / NCYC 2677 / UAMH 7654</strain>
    </source>
</reference>
<protein>
    <submittedName>
        <fullName evidence="8">Zinc metallopeptidase</fullName>
    </submittedName>
</protein>